<evidence type="ECO:0000313" key="4">
    <source>
        <dbReference type="EMBL" id="KKM73688.1"/>
    </source>
</evidence>
<dbReference type="InterPro" id="IPR007081">
    <property type="entry name" value="RNA_pol_Rpb1_5"/>
</dbReference>
<dbReference type="InterPro" id="IPR015700">
    <property type="entry name" value="RPC1"/>
</dbReference>
<dbReference type="Pfam" id="PF04998">
    <property type="entry name" value="RNA_pol_Rpb1_5"/>
    <property type="match status" value="1"/>
</dbReference>
<feature type="non-terminal residue" evidence="4">
    <location>
        <position position="96"/>
    </location>
</feature>
<dbReference type="GO" id="GO:0003677">
    <property type="term" value="F:DNA binding"/>
    <property type="evidence" value="ECO:0007669"/>
    <property type="project" value="InterPro"/>
</dbReference>
<dbReference type="SUPFAM" id="SSF64484">
    <property type="entry name" value="beta and beta-prime subunits of DNA dependent RNA-polymerase"/>
    <property type="match status" value="1"/>
</dbReference>
<comment type="caution">
    <text evidence="4">The sequence shown here is derived from an EMBL/GenBank/DDBJ whole genome shotgun (WGS) entry which is preliminary data.</text>
</comment>
<protein>
    <recommendedName>
        <fullName evidence="3">RNA polymerase Rpb1 domain-containing protein</fullName>
    </recommendedName>
</protein>
<name>A0A0F9JVD9_9ZZZZ</name>
<reference evidence="4" key="1">
    <citation type="journal article" date="2015" name="Nature">
        <title>Complex archaea that bridge the gap between prokaryotes and eukaryotes.</title>
        <authorList>
            <person name="Spang A."/>
            <person name="Saw J.H."/>
            <person name="Jorgensen S.L."/>
            <person name="Zaremba-Niedzwiedzka K."/>
            <person name="Martijn J."/>
            <person name="Lind A.E."/>
            <person name="van Eijk R."/>
            <person name="Schleper C."/>
            <person name="Guy L."/>
            <person name="Ettema T.J."/>
        </authorList>
    </citation>
    <scope>NUCLEOTIDE SEQUENCE</scope>
</reference>
<organism evidence="4">
    <name type="scientific">marine sediment metagenome</name>
    <dbReference type="NCBI Taxonomy" id="412755"/>
    <lineage>
        <taxon>unclassified sequences</taxon>
        <taxon>metagenomes</taxon>
        <taxon>ecological metagenomes</taxon>
    </lineage>
</organism>
<dbReference type="GO" id="GO:0046872">
    <property type="term" value="F:metal ion binding"/>
    <property type="evidence" value="ECO:0007669"/>
    <property type="project" value="UniProtKB-KW"/>
</dbReference>
<evidence type="ECO:0000259" key="3">
    <source>
        <dbReference type="Pfam" id="PF04998"/>
    </source>
</evidence>
<accession>A0A0F9JVD9</accession>
<gene>
    <name evidence="4" type="ORF">LCGC14_1407810</name>
</gene>
<proteinExistence type="predicted"/>
<dbReference type="GO" id="GO:0003899">
    <property type="term" value="F:DNA-directed RNA polymerase activity"/>
    <property type="evidence" value="ECO:0007669"/>
    <property type="project" value="InterPro"/>
</dbReference>
<evidence type="ECO:0000256" key="2">
    <source>
        <dbReference type="ARBA" id="ARBA00022833"/>
    </source>
</evidence>
<dbReference type="GO" id="GO:0006351">
    <property type="term" value="P:DNA-templated transcription"/>
    <property type="evidence" value="ECO:0007669"/>
    <property type="project" value="InterPro"/>
</dbReference>
<dbReference type="PANTHER" id="PTHR48446:SF1">
    <property type="entry name" value="DNA-DIRECTED RNA POLYMERASE SUBUNIT BETA' N-TERMINAL SECTION"/>
    <property type="match status" value="1"/>
</dbReference>
<feature type="domain" description="RNA polymerase Rpb1" evidence="3">
    <location>
        <begin position="2"/>
        <end position="83"/>
    </location>
</feature>
<keyword evidence="2" id="KW-0862">Zinc</keyword>
<evidence type="ECO:0000256" key="1">
    <source>
        <dbReference type="ARBA" id="ARBA00022723"/>
    </source>
</evidence>
<dbReference type="PANTHER" id="PTHR48446">
    <property type="entry name" value="DNA-DIRECTED RNA POLYMERASE SUBUNIT BETA' N-TERMINAL SECTION"/>
    <property type="match status" value="1"/>
</dbReference>
<sequence length="96" mass="10470">MAKVLEVKGIDKKNVRTNNVFEIAGTLGIEASRNALINELNHTLGDHGLEVDNRYIMLVSDLMCSKGYMQQIGRHGIAGSKDSVLARAAFEITVPT</sequence>
<keyword evidence="1" id="KW-0479">Metal-binding</keyword>
<dbReference type="AlphaFoldDB" id="A0A0F9JVD9"/>
<dbReference type="EMBL" id="LAZR01009260">
    <property type="protein sequence ID" value="KKM73688.1"/>
    <property type="molecule type" value="Genomic_DNA"/>
</dbReference>